<keyword evidence="3" id="KW-1185">Reference proteome</keyword>
<dbReference type="EMBL" id="OX459969">
    <property type="protein sequence ID" value="CAI9172719.1"/>
    <property type="molecule type" value="Genomic_DNA"/>
</dbReference>
<proteinExistence type="predicted"/>
<evidence type="ECO:0000313" key="3">
    <source>
        <dbReference type="Proteomes" id="UP001176941"/>
    </source>
</evidence>
<gene>
    <name evidence="2" type="ORF">MRATA1EN1_LOCUS21681</name>
</gene>
<protein>
    <recommendedName>
        <fullName evidence="4">Secreted protein</fullName>
    </recommendedName>
</protein>
<reference evidence="2" key="1">
    <citation type="submission" date="2023-04" db="EMBL/GenBank/DDBJ databases">
        <authorList>
            <consortium name="ELIXIR-Norway"/>
        </authorList>
    </citation>
    <scope>NUCLEOTIDE SEQUENCE [LARGE SCALE GENOMIC DNA]</scope>
</reference>
<evidence type="ECO:0000313" key="2">
    <source>
        <dbReference type="EMBL" id="CAI9172719.1"/>
    </source>
</evidence>
<dbReference type="Proteomes" id="UP001176941">
    <property type="component" value="Chromosome 33"/>
</dbReference>
<feature type="region of interest" description="Disordered" evidence="1">
    <location>
        <begin position="30"/>
        <end position="52"/>
    </location>
</feature>
<sequence>MALLFLWTSPGAGARSRAFASPQKSWSSVLGSQSSRLSSRHPNRGQFGRGPSPLTCENASALNKVDSARLPPLQCDIVLVGAWQPLALPTLPGPCPAPSFQGVREPPLRDVDVPVVPSFSSSQSALVFLPFFLNT</sequence>
<organism evidence="2 3">
    <name type="scientific">Rangifer tarandus platyrhynchus</name>
    <name type="common">Svalbard reindeer</name>
    <dbReference type="NCBI Taxonomy" id="3082113"/>
    <lineage>
        <taxon>Eukaryota</taxon>
        <taxon>Metazoa</taxon>
        <taxon>Chordata</taxon>
        <taxon>Craniata</taxon>
        <taxon>Vertebrata</taxon>
        <taxon>Euteleostomi</taxon>
        <taxon>Mammalia</taxon>
        <taxon>Eutheria</taxon>
        <taxon>Laurasiatheria</taxon>
        <taxon>Artiodactyla</taxon>
        <taxon>Ruminantia</taxon>
        <taxon>Pecora</taxon>
        <taxon>Cervidae</taxon>
        <taxon>Odocoileinae</taxon>
        <taxon>Rangifer</taxon>
    </lineage>
</organism>
<accession>A0ABN8ZG60</accession>
<name>A0ABN8ZG60_RANTA</name>
<evidence type="ECO:0008006" key="4">
    <source>
        <dbReference type="Google" id="ProtNLM"/>
    </source>
</evidence>
<evidence type="ECO:0000256" key="1">
    <source>
        <dbReference type="SAM" id="MobiDB-lite"/>
    </source>
</evidence>